<comment type="catalytic activity">
    <reaction evidence="18">
        <text>NADPH + O2 + H(+) = H2O2 + NADP(+)</text>
        <dbReference type="Rhea" id="RHEA:11260"/>
        <dbReference type="ChEBI" id="CHEBI:15378"/>
        <dbReference type="ChEBI" id="CHEBI:15379"/>
        <dbReference type="ChEBI" id="CHEBI:16240"/>
        <dbReference type="ChEBI" id="CHEBI:57783"/>
        <dbReference type="ChEBI" id="CHEBI:58349"/>
        <dbReference type="EC" id="1.6.3.1"/>
    </reaction>
</comment>
<dbReference type="GO" id="GO:0005509">
    <property type="term" value="F:calcium ion binding"/>
    <property type="evidence" value="ECO:0007669"/>
    <property type="project" value="InterPro"/>
</dbReference>
<evidence type="ECO:0000256" key="7">
    <source>
        <dbReference type="ARBA" id="ARBA00022692"/>
    </source>
</evidence>
<evidence type="ECO:0000256" key="3">
    <source>
        <dbReference type="ARBA" id="ARBA00005197"/>
    </source>
</evidence>
<name>S4RC11_PETMA</name>
<dbReference type="SFLD" id="SFLDS00052">
    <property type="entry name" value="Ferric_Reductase_Domain"/>
    <property type="match status" value="1"/>
</dbReference>
<evidence type="ECO:0000256" key="10">
    <source>
        <dbReference type="ARBA" id="ARBA00022827"/>
    </source>
</evidence>
<comment type="function">
    <text evidence="1">Generates hydrogen peroxide which is required for the activity of thyroid peroxidase/TPO and lactoperoxidase/LPO. Plays a role in thyroid hormones synthesis and lactoperoxidase-mediated antimicrobial defense at the surface of mucosa. May have its own peroxidase activity through its N-terminal peroxidase-like domain.</text>
</comment>
<keyword evidence="8" id="KW-0479">Metal-binding</keyword>
<dbReference type="InterPro" id="IPR019791">
    <property type="entry name" value="Haem_peroxidase_animal"/>
</dbReference>
<evidence type="ECO:0000256" key="17">
    <source>
        <dbReference type="ARBA" id="ARBA00047455"/>
    </source>
</evidence>
<dbReference type="GO" id="GO:0042744">
    <property type="term" value="P:hydrogen peroxide catabolic process"/>
    <property type="evidence" value="ECO:0007669"/>
    <property type="project" value="UniProtKB-KW"/>
</dbReference>
<evidence type="ECO:0000256" key="13">
    <source>
        <dbReference type="ARBA" id="ARBA00022989"/>
    </source>
</evidence>
<dbReference type="SUPFAM" id="SSF52343">
    <property type="entry name" value="Ferredoxin reductase-like, C-terminal NADP-linked domain"/>
    <property type="match status" value="1"/>
</dbReference>
<dbReference type="InterPro" id="IPR013112">
    <property type="entry name" value="FAD-bd_8"/>
</dbReference>
<keyword evidence="11" id="KW-0106">Calcium</keyword>
<dbReference type="EC" id="1.6.3.1" evidence="5"/>
<dbReference type="InterPro" id="IPR013121">
    <property type="entry name" value="Fe_red_NAD-bd_6"/>
</dbReference>
<dbReference type="GO" id="GO:0004601">
    <property type="term" value="F:peroxidase activity"/>
    <property type="evidence" value="ECO:0007669"/>
    <property type="project" value="InterPro"/>
</dbReference>
<dbReference type="GO" id="GO:0016175">
    <property type="term" value="F:superoxide-generating NAD(P)H oxidase activity"/>
    <property type="evidence" value="ECO:0007669"/>
    <property type="project" value="TreeGrafter"/>
</dbReference>
<feature type="transmembrane region" description="Helical" evidence="19">
    <location>
        <begin position="1035"/>
        <end position="1055"/>
    </location>
</feature>
<evidence type="ECO:0000256" key="6">
    <source>
        <dbReference type="ARBA" id="ARBA00022630"/>
    </source>
</evidence>
<feature type="transmembrane region" description="Helical" evidence="19">
    <location>
        <begin position="1173"/>
        <end position="1198"/>
    </location>
</feature>
<dbReference type="SFLD" id="SFLDG01168">
    <property type="entry name" value="Ferric_reductase_subgroup_(FRE"/>
    <property type="match status" value="1"/>
</dbReference>
<reference evidence="23" key="1">
    <citation type="submission" date="2025-08" db="UniProtKB">
        <authorList>
            <consortium name="Ensembl"/>
        </authorList>
    </citation>
    <scope>IDENTIFICATION</scope>
</reference>
<evidence type="ECO:0000259" key="22">
    <source>
        <dbReference type="PROSITE" id="PS51384"/>
    </source>
</evidence>
<keyword evidence="15 19" id="KW-0472">Membrane</keyword>
<dbReference type="STRING" id="7757.ENSPMAP00000002743"/>
<feature type="transmembrane region" description="Helical" evidence="19">
    <location>
        <begin position="1142"/>
        <end position="1161"/>
    </location>
</feature>
<dbReference type="Pfam" id="PF03098">
    <property type="entry name" value="An_peroxidase"/>
    <property type="match status" value="1"/>
</dbReference>
<dbReference type="InterPro" id="IPR039261">
    <property type="entry name" value="FNR_nucleotide-bd"/>
</dbReference>
<dbReference type="Pfam" id="PF01794">
    <property type="entry name" value="Ferric_reduct"/>
    <property type="match status" value="1"/>
</dbReference>
<evidence type="ECO:0000256" key="12">
    <source>
        <dbReference type="ARBA" id="ARBA00022857"/>
    </source>
</evidence>
<dbReference type="FunFam" id="1.10.640.10:FF:000004">
    <property type="entry name" value="Dual oxidase 2"/>
    <property type="match status" value="1"/>
</dbReference>
<keyword evidence="6" id="KW-0285">Flavoprotein</keyword>
<dbReference type="InterPro" id="IPR017927">
    <property type="entry name" value="FAD-bd_FR_type"/>
</dbReference>
<evidence type="ECO:0000256" key="15">
    <source>
        <dbReference type="ARBA" id="ARBA00023136"/>
    </source>
</evidence>
<feature type="transmembrane region" description="Helical" evidence="19">
    <location>
        <begin position="1075"/>
        <end position="1095"/>
    </location>
</feature>
<comment type="similarity">
    <text evidence="4">In the N-terminal section; belongs to the peroxidase family.</text>
</comment>
<keyword evidence="12" id="KW-0521">NADP</keyword>
<dbReference type="PROSITE" id="PS50292">
    <property type="entry name" value="PEROXIDASE_3"/>
    <property type="match status" value="1"/>
</dbReference>
<dbReference type="Gene3D" id="1.10.238.10">
    <property type="entry name" value="EF-hand"/>
    <property type="match status" value="1"/>
</dbReference>
<dbReference type="PROSITE" id="PS51384">
    <property type="entry name" value="FAD_FR"/>
    <property type="match status" value="1"/>
</dbReference>
<accession>S4RC11</accession>
<evidence type="ECO:0000259" key="21">
    <source>
        <dbReference type="PROSITE" id="PS50222"/>
    </source>
</evidence>
<dbReference type="InterPro" id="IPR010255">
    <property type="entry name" value="Haem_peroxidase_sf"/>
</dbReference>
<comment type="pathway">
    <text evidence="3">Hormone biosynthesis; thyroid hormone biosynthesis.</text>
</comment>
<dbReference type="PANTHER" id="PTHR11972">
    <property type="entry name" value="NADPH OXIDASE"/>
    <property type="match status" value="1"/>
</dbReference>
<dbReference type="Pfam" id="PF08022">
    <property type="entry name" value="FAD_binding_8"/>
    <property type="match status" value="1"/>
</dbReference>
<dbReference type="PROSITE" id="PS50222">
    <property type="entry name" value="EF_HAND_2"/>
    <property type="match status" value="1"/>
</dbReference>
<dbReference type="InterPro" id="IPR050369">
    <property type="entry name" value="RBOH/FRE"/>
</dbReference>
<keyword evidence="16" id="KW-0376">Hydrogen peroxide</keyword>
<feature type="domain" description="EF-hand" evidence="21">
    <location>
        <begin position="804"/>
        <end position="839"/>
    </location>
</feature>
<comment type="catalytic activity">
    <reaction evidence="17">
        <text>NADH + O2 + H(+) = H2O2 + NAD(+)</text>
        <dbReference type="Rhea" id="RHEA:11264"/>
        <dbReference type="ChEBI" id="CHEBI:15378"/>
        <dbReference type="ChEBI" id="CHEBI:15379"/>
        <dbReference type="ChEBI" id="CHEBI:16240"/>
        <dbReference type="ChEBI" id="CHEBI:57540"/>
        <dbReference type="ChEBI" id="CHEBI:57945"/>
        <dbReference type="EC" id="1.6.3.1"/>
    </reaction>
</comment>
<reference evidence="23" key="2">
    <citation type="submission" date="2025-09" db="UniProtKB">
        <authorList>
            <consortium name="Ensembl"/>
        </authorList>
    </citation>
    <scope>IDENTIFICATION</scope>
</reference>
<feature type="domain" description="FAD-binding FR-type" evidence="22">
    <location>
        <begin position="1260"/>
        <end position="1363"/>
    </location>
</feature>
<dbReference type="SUPFAM" id="SSF48113">
    <property type="entry name" value="Heme-dependent peroxidases"/>
    <property type="match status" value="1"/>
</dbReference>
<evidence type="ECO:0000256" key="14">
    <source>
        <dbReference type="ARBA" id="ARBA00023002"/>
    </source>
</evidence>
<dbReference type="PANTHER" id="PTHR11972:SF175">
    <property type="entry name" value="NAD(P)H OXIDASE (H2O2-FORMING)"/>
    <property type="match status" value="1"/>
</dbReference>
<evidence type="ECO:0000256" key="8">
    <source>
        <dbReference type="ARBA" id="ARBA00022723"/>
    </source>
</evidence>
<organism evidence="23">
    <name type="scientific">Petromyzon marinus</name>
    <name type="common">Sea lamprey</name>
    <dbReference type="NCBI Taxonomy" id="7757"/>
    <lineage>
        <taxon>Eukaryota</taxon>
        <taxon>Metazoa</taxon>
        <taxon>Chordata</taxon>
        <taxon>Craniata</taxon>
        <taxon>Vertebrata</taxon>
        <taxon>Cyclostomata</taxon>
        <taxon>Hyperoartia</taxon>
        <taxon>Petromyzontiformes</taxon>
        <taxon>Petromyzontidae</taxon>
        <taxon>Petromyzon</taxon>
    </lineage>
</organism>
<dbReference type="SUPFAM" id="SSF63380">
    <property type="entry name" value="Riboflavin synthase domain-like"/>
    <property type="match status" value="1"/>
</dbReference>
<keyword evidence="16" id="KW-0575">Peroxidase</keyword>
<evidence type="ECO:0000256" key="1">
    <source>
        <dbReference type="ARBA" id="ARBA00003796"/>
    </source>
</evidence>
<dbReference type="GO" id="GO:0020037">
    <property type="term" value="F:heme binding"/>
    <property type="evidence" value="ECO:0007669"/>
    <property type="project" value="InterPro"/>
</dbReference>
<keyword evidence="7 19" id="KW-0812">Transmembrane</keyword>
<dbReference type="SFLD" id="SFLDG01169">
    <property type="entry name" value="NADPH_oxidase_subgroup_(NOX)"/>
    <property type="match status" value="1"/>
</dbReference>
<dbReference type="CDD" id="cd06186">
    <property type="entry name" value="NOX_Duox_like_FAD_NADP"/>
    <property type="match status" value="1"/>
</dbReference>
<dbReference type="InterPro" id="IPR011992">
    <property type="entry name" value="EF-hand-dom_pair"/>
</dbReference>
<dbReference type="Gene3D" id="2.40.30.10">
    <property type="entry name" value="Translation factors"/>
    <property type="match status" value="1"/>
</dbReference>
<evidence type="ECO:0000256" key="4">
    <source>
        <dbReference type="ARBA" id="ARBA00005644"/>
    </source>
</evidence>
<comment type="subcellular location">
    <subcellularLocation>
        <location evidence="2">Membrane</location>
        <topology evidence="2">Multi-pass membrane protein</topology>
    </subcellularLocation>
</comment>
<proteinExistence type="inferred from homology"/>
<dbReference type="InterPro" id="IPR013130">
    <property type="entry name" value="Fe3_Rdtase_TM_dom"/>
</dbReference>
<sequence length="1539" mass="175746">PDFTMPLLLLLLCSMWLSADCLPNFEVERYDGWYNNLVNIQWGCAGSKLLRLAPASFADGVYQMWDEPAVPNARRLSSSVMRGESGLPSALNRTVLAVFFGQQILNEIMNTKQQGCPAEFVNIRIPSNDSAFSNGAYKVLPFQRSHWDEDTGSSPNNPRTPSNMVTAWIDGNSIYGSSQTACNARRKFAKGMLKTSSNGFLAPLAEDSSTLINIRSPSHEVGSVVPQTQYVFGSPWANESPSQKALSTVWLRYHNYWARNLSMAHPDWNDEEVFSNARKWVVAIYQNIILYEWLPAMLGQNVSDYTGYKMHVHPGISVEFEAAAMRYSQTMLPPGVYTRNESCHFKPTESGFIASRVCNNYWNHKVFESWHEVDEILLGMASQIAEKEDHIVVEDILDRMYGPLKASRLDLMAMNIQQGRDHGAPSYNEVRRAVKLPPVSQWGDINPRLNQSNPEVIERLKQAYNGDISRLELWPGGLLEQGGPGPLFSRILVDQFERIRDGDRFWFENTNNGMFTDTDVEAVRGMRFSSVLRATMMIDENSVQEEVFFWRNGDPCEQPKQLRVEDLEVCTPPQTIDYFSGSVVTFIITNVLLLLIPAACVAVLWCVSYNRKRSFKKLTDQNDPKTEAKKETDGIPAREWRGKKEPLRDVRLRFDDAGSIKVLDCAGALLRSLEVKALSGVELLLASDRGNLLLVHVPKEYDLVIFFESTIQRSTFEHRLKEIVTKVANHSIKTDAGTKKAILKRAITKQQRKVLLETSFKTIFSKVLKIDPERNVEMQADAVKQSLECELSREELGELLGLKPSSTFMQGIFHLTGKDDDGYLSFNELTDVLGVFITELGTAEEKSKQMFDMYATRRCGPMTKEKYEFMLRSFLEMANYKLQKKEEDSIINALFSKQEFNKTEFTWQDLHALLDEHYNDAGSLQIHIPGMELPQARRQAERTVSFIHHRKPNGSPISSAVVSQQVLQRHIVVTHTHCPCSTKGSSFIYFSYGKSTTAKRDQPFTDAAYERYDRSKLGQKMQAFKRYVENYRRHIFCVFVFYAVMAGVMVDRAFHYPGDAKDIGIQQVTEVGIRLARGSAAGICLCYSFILLTMCRNIITALRETALNQYIPFDSAVEFHRMIAMTGLVVSIVHTIGHVINVYYFSIIPLSVLSCLFPHWFYNDWSEIPPKFYWWYFQTIPGLTGVLLLAVLAVLYIFASRFSRSHSFNVFWLTHQLYFAFYILMLLHGSVGLVQKPRFYMYFLPPALIFMGDRLLSLSRRKVEIDVINAELLPSGVTHLEFKRPQGFEYKSGQLVRVACLKLGRSEYHPFTLTSAPHENTLSIHVRAVGPWTTRLRETYSPDNSRSFSKIYLDGPFGEGHQHWNDFEVSVLVGGGIGVTPFASILKDIVHKSSINARLISCKKVYFIWVTRTQRQFEWLTDIIREVEENDKNDLVSTHTYITQFAEKFDLRTAMLYICERHFQKVSNRSLFTGLRSITHFGRPQFVPFLNSLENLHPKVGKIGIFSCGPPGLTKTVEKSCRQLNGHDQTRFVHHYENF</sequence>
<evidence type="ECO:0000256" key="20">
    <source>
        <dbReference type="SAM" id="SignalP"/>
    </source>
</evidence>
<dbReference type="InterPro" id="IPR002048">
    <property type="entry name" value="EF_hand_dom"/>
</dbReference>
<dbReference type="InterPro" id="IPR017938">
    <property type="entry name" value="Riboflavin_synthase-like_b-brl"/>
</dbReference>
<dbReference type="PRINTS" id="PR00457">
    <property type="entry name" value="ANPEROXIDASE"/>
</dbReference>
<keyword evidence="14" id="KW-0560">Oxidoreductase</keyword>
<protein>
    <recommendedName>
        <fullName evidence="5">NAD(P)H oxidase (H2O2-forming)</fullName>
        <ecNumber evidence="5">1.6.3.1</ecNumber>
    </recommendedName>
</protein>
<dbReference type="GO" id="GO:0006590">
    <property type="term" value="P:thyroid hormone generation"/>
    <property type="evidence" value="ECO:0007669"/>
    <property type="project" value="UniProtKB-UniPathway"/>
</dbReference>
<evidence type="ECO:0000256" key="2">
    <source>
        <dbReference type="ARBA" id="ARBA00004141"/>
    </source>
</evidence>
<dbReference type="GO" id="GO:0042742">
    <property type="term" value="P:defense response to bacterium"/>
    <property type="evidence" value="ECO:0007669"/>
    <property type="project" value="UniProtKB-ARBA"/>
</dbReference>
<keyword evidence="9" id="KW-0677">Repeat</keyword>
<dbReference type="OMA" id="GIEPMIM"/>
<dbReference type="UniPathway" id="UPA00194"/>
<keyword evidence="10" id="KW-0274">FAD</keyword>
<dbReference type="Gene3D" id="3.40.50.80">
    <property type="entry name" value="Nucleotide-binding domain of ferredoxin-NADP reductase (FNR) module"/>
    <property type="match status" value="1"/>
</dbReference>
<feature type="transmembrane region" description="Helical" evidence="19">
    <location>
        <begin position="1210"/>
        <end position="1227"/>
    </location>
</feature>
<evidence type="ECO:0000256" key="11">
    <source>
        <dbReference type="ARBA" id="ARBA00022837"/>
    </source>
</evidence>
<keyword evidence="13 19" id="KW-1133">Transmembrane helix</keyword>
<dbReference type="FunFam" id="3.40.50.80:FF:000006">
    <property type="entry name" value="Dual oxidase 2"/>
    <property type="match status" value="1"/>
</dbReference>
<dbReference type="HOGENOM" id="CLU_004482_1_0_1"/>
<evidence type="ECO:0000313" key="23">
    <source>
        <dbReference type="Ensembl" id="ENSPMAP00000002743.1"/>
    </source>
</evidence>
<dbReference type="GO" id="GO:0043020">
    <property type="term" value="C:NADPH oxidase complex"/>
    <property type="evidence" value="ECO:0007669"/>
    <property type="project" value="TreeGrafter"/>
</dbReference>
<keyword evidence="20" id="KW-0732">Signal</keyword>
<dbReference type="GO" id="GO:0006979">
    <property type="term" value="P:response to oxidative stress"/>
    <property type="evidence" value="ECO:0007669"/>
    <property type="project" value="InterPro"/>
</dbReference>
<dbReference type="FunFam" id="2.40.30.10:FF:000059">
    <property type="entry name" value="dual oxidase isoform X1"/>
    <property type="match status" value="1"/>
</dbReference>
<feature type="transmembrane region" description="Helical" evidence="19">
    <location>
        <begin position="578"/>
        <end position="607"/>
    </location>
</feature>
<dbReference type="GO" id="GO:0042554">
    <property type="term" value="P:superoxide anion generation"/>
    <property type="evidence" value="ECO:0007669"/>
    <property type="project" value="TreeGrafter"/>
</dbReference>
<evidence type="ECO:0000256" key="9">
    <source>
        <dbReference type="ARBA" id="ARBA00022737"/>
    </source>
</evidence>
<evidence type="ECO:0000256" key="16">
    <source>
        <dbReference type="ARBA" id="ARBA00023324"/>
    </source>
</evidence>
<feature type="signal peptide" evidence="20">
    <location>
        <begin position="1"/>
        <end position="21"/>
    </location>
</feature>
<dbReference type="Pfam" id="PF08030">
    <property type="entry name" value="NAD_binding_6"/>
    <property type="match status" value="1"/>
</dbReference>
<feature type="chain" id="PRO_5004532368" description="NAD(P)H oxidase (H2O2-forming)" evidence="20">
    <location>
        <begin position="22"/>
        <end position="1539"/>
    </location>
</feature>
<evidence type="ECO:0000256" key="18">
    <source>
        <dbReference type="ARBA" id="ARBA00048762"/>
    </source>
</evidence>
<dbReference type="GO" id="GO:0009653">
    <property type="term" value="P:anatomical structure morphogenesis"/>
    <property type="evidence" value="ECO:0007669"/>
    <property type="project" value="UniProtKB-ARBA"/>
</dbReference>
<dbReference type="Gene3D" id="1.10.640.10">
    <property type="entry name" value="Haem peroxidase domain superfamily, animal type"/>
    <property type="match status" value="1"/>
</dbReference>
<evidence type="ECO:0000256" key="5">
    <source>
        <dbReference type="ARBA" id="ARBA00012698"/>
    </source>
</evidence>
<dbReference type="SUPFAM" id="SSF47473">
    <property type="entry name" value="EF-hand"/>
    <property type="match status" value="1"/>
</dbReference>
<dbReference type="GeneTree" id="ENSGT00940000163963"/>
<dbReference type="GO" id="GO:0016174">
    <property type="term" value="F:NAD(P)H oxidase H2O2-forming activity"/>
    <property type="evidence" value="ECO:0007669"/>
    <property type="project" value="UniProtKB-EC"/>
</dbReference>
<dbReference type="InterPro" id="IPR037120">
    <property type="entry name" value="Haem_peroxidase_sf_animal"/>
</dbReference>
<evidence type="ECO:0000256" key="19">
    <source>
        <dbReference type="SAM" id="Phobius"/>
    </source>
</evidence>
<dbReference type="Ensembl" id="ENSPMAT00000002756.1">
    <property type="protein sequence ID" value="ENSPMAP00000002743.1"/>
    <property type="gene ID" value="ENSPMAG00000002467.1"/>
</dbReference>